<evidence type="ECO:0000313" key="5">
    <source>
        <dbReference type="EMBL" id="AIF97350.1"/>
    </source>
</evidence>
<dbReference type="RefSeq" id="WP_044055523.1">
    <property type="nucleotide sequence ID" value="NZ_CBCSKJ010000005.1"/>
</dbReference>
<evidence type="ECO:0000256" key="2">
    <source>
        <dbReference type="ARBA" id="ARBA00022988"/>
    </source>
</evidence>
<sequence length="294" mass="33238">MTARPAAAYEQWLARLEMTFAHRQQKTKLVNTLREGPLSVQRAFYPETTGAAHLYLLHPPAGIVSGDELHVAATLEKDCQVLLTTPGANRFYRAREAKQMASKQCQFNRFTVADNAHLEYLPHETLVYTNANAFSHTQVYLDKGASYVGWDIACLGLPHIDQPFCKGQFTQTFSLYHNQGIRFHDRLALHAKDRLHESRIGLAVHHVVGTMVLFNGHEASSNEWAKNVCSLIRSCIEGLNLSHFMSVTQLQGVVVVRYLGEDSEVCREGFVHIWMQTRPQVSGHLAVPPRIWYT</sequence>
<dbReference type="Pfam" id="PF01774">
    <property type="entry name" value="UreD"/>
    <property type="match status" value="1"/>
</dbReference>
<comment type="similarity">
    <text evidence="1 4">Belongs to the UreD family.</text>
</comment>
<gene>
    <name evidence="4" type="primary">ureD</name>
    <name evidence="5" type="ORF">EP13_00820</name>
</gene>
<dbReference type="EMBL" id="CP008849">
    <property type="protein sequence ID" value="AIF97350.1"/>
    <property type="molecule type" value="Genomic_DNA"/>
</dbReference>
<dbReference type="GO" id="GO:0005737">
    <property type="term" value="C:cytoplasm"/>
    <property type="evidence" value="ECO:0007669"/>
    <property type="project" value="UniProtKB-SubCell"/>
</dbReference>
<evidence type="ECO:0000256" key="3">
    <source>
        <dbReference type="ARBA" id="ARBA00023186"/>
    </source>
</evidence>
<dbReference type="KEGG" id="aal:EP13_00820"/>
<keyword evidence="3 4" id="KW-0143">Chaperone</keyword>
<dbReference type="Proteomes" id="UP000056090">
    <property type="component" value="Chromosome"/>
</dbReference>
<keyword evidence="2 4" id="KW-0996">Nickel insertion</keyword>
<proteinExistence type="inferred from homology"/>
<accession>A0A075NXJ1</accession>
<dbReference type="GO" id="GO:0016151">
    <property type="term" value="F:nickel cation binding"/>
    <property type="evidence" value="ECO:0007669"/>
    <property type="project" value="UniProtKB-UniRule"/>
</dbReference>
<dbReference type="PANTHER" id="PTHR33643">
    <property type="entry name" value="UREASE ACCESSORY PROTEIN D"/>
    <property type="match status" value="1"/>
</dbReference>
<dbReference type="eggNOG" id="COG0829">
    <property type="taxonomic scope" value="Bacteria"/>
</dbReference>
<name>A0A075NXJ1_9ALTE</name>
<dbReference type="AlphaFoldDB" id="A0A075NXJ1"/>
<dbReference type="HAMAP" id="MF_01384">
    <property type="entry name" value="UreD"/>
    <property type="match status" value="1"/>
</dbReference>
<protein>
    <recommendedName>
        <fullName evidence="4">Urease accessory protein UreD</fullName>
    </recommendedName>
</protein>
<evidence type="ECO:0000256" key="4">
    <source>
        <dbReference type="HAMAP-Rule" id="MF_01384"/>
    </source>
</evidence>
<dbReference type="PANTHER" id="PTHR33643:SF1">
    <property type="entry name" value="UREASE ACCESSORY PROTEIN D"/>
    <property type="match status" value="1"/>
</dbReference>
<comment type="subcellular location">
    <subcellularLocation>
        <location evidence="4">Cytoplasm</location>
    </subcellularLocation>
</comment>
<keyword evidence="6" id="KW-1185">Reference proteome</keyword>
<keyword evidence="4" id="KW-0963">Cytoplasm</keyword>
<dbReference type="GeneID" id="78253488"/>
<reference evidence="5 6" key="1">
    <citation type="submission" date="2014-06" db="EMBL/GenBank/DDBJ databases">
        <title>Genomes of Alteromonas australica, a world apart.</title>
        <authorList>
            <person name="Gonzaga A."/>
            <person name="Lopez-Perez M."/>
            <person name="Rodriguez-Valera F."/>
        </authorList>
    </citation>
    <scope>NUCLEOTIDE SEQUENCE [LARGE SCALE GENOMIC DNA]</scope>
    <source>
        <strain evidence="5 6">H 17</strain>
    </source>
</reference>
<dbReference type="InterPro" id="IPR002669">
    <property type="entry name" value="UreD"/>
</dbReference>
<evidence type="ECO:0000313" key="6">
    <source>
        <dbReference type="Proteomes" id="UP000056090"/>
    </source>
</evidence>
<organism evidence="5 6">
    <name type="scientific">Alteromonas australica</name>
    <dbReference type="NCBI Taxonomy" id="589873"/>
    <lineage>
        <taxon>Bacteria</taxon>
        <taxon>Pseudomonadati</taxon>
        <taxon>Pseudomonadota</taxon>
        <taxon>Gammaproteobacteria</taxon>
        <taxon>Alteromonadales</taxon>
        <taxon>Alteromonadaceae</taxon>
        <taxon>Alteromonas/Salinimonas group</taxon>
        <taxon>Alteromonas</taxon>
    </lineage>
</organism>
<evidence type="ECO:0000256" key="1">
    <source>
        <dbReference type="ARBA" id="ARBA00007177"/>
    </source>
</evidence>
<comment type="function">
    <text evidence="4">Required for maturation of urease via the functional incorporation of the urease nickel metallocenter.</text>
</comment>
<comment type="subunit">
    <text evidence="4">UreD, UreF and UreG form a complex that acts as a GTP-hydrolysis-dependent molecular chaperone, activating the urease apoprotein by helping to assemble the nickel containing metallocenter of UreC. The UreE protein probably delivers the nickel.</text>
</comment>